<keyword evidence="1" id="KW-0812">Transmembrane</keyword>
<keyword evidence="1" id="KW-1133">Transmembrane helix</keyword>
<keyword evidence="1" id="KW-0472">Membrane</keyword>
<evidence type="ECO:0000256" key="1">
    <source>
        <dbReference type="SAM" id="Phobius"/>
    </source>
</evidence>
<evidence type="ECO:0000313" key="2">
    <source>
        <dbReference type="EMBL" id="VAH57930.1"/>
    </source>
</evidence>
<dbReference type="Proteomes" id="UP000324705">
    <property type="component" value="Chromosome 3A"/>
</dbReference>
<protein>
    <submittedName>
        <fullName evidence="2">Uncharacterized protein</fullName>
    </submittedName>
</protein>
<dbReference type="PANTHER" id="PTHR46610:SF18">
    <property type="entry name" value="OS01G0183850 PROTEIN"/>
    <property type="match status" value="1"/>
</dbReference>
<evidence type="ECO:0000313" key="3">
    <source>
        <dbReference type="Proteomes" id="UP000324705"/>
    </source>
</evidence>
<sequence>MVPATYAPFPLAQDQEALSGPPQTVHLGQAPQRGGGWRAWARRAYTVIALLAFTAGFAWAMRRTRRSPCDLAFVITAYYLVAVLCCCVRKLQLQRLDDDPSLAPERRRARLAAWAASALFVVACFAWAVYRARRRPRALAFVIAIYYLIAVLYCCLRKLELLRLEDDPAAGPERRRTRLAAMAVSVAQGSTVALSAADRMPNLALKLAVFGLTAMALGLVYFFIFSRVDGEYGRAQSERPLHEQSPEQRA</sequence>
<dbReference type="InterPro" id="IPR045501">
    <property type="entry name" value="DUF6490"/>
</dbReference>
<gene>
    <name evidence="2" type="ORF">TRITD_3Av1G035680</name>
</gene>
<dbReference type="OMA" id="VACFAWA"/>
<name>A0A9R0RC48_TRITD</name>
<proteinExistence type="predicted"/>
<feature type="transmembrane region" description="Helical" evidence="1">
    <location>
        <begin position="40"/>
        <end position="59"/>
    </location>
</feature>
<dbReference type="PANTHER" id="PTHR46610">
    <property type="entry name" value="OS05G0181300 PROTEIN"/>
    <property type="match status" value="1"/>
</dbReference>
<dbReference type="EMBL" id="LT934115">
    <property type="protein sequence ID" value="VAH57930.1"/>
    <property type="molecule type" value="Genomic_DNA"/>
</dbReference>
<feature type="transmembrane region" description="Helical" evidence="1">
    <location>
        <begin position="203"/>
        <end position="224"/>
    </location>
</feature>
<organism evidence="2 3">
    <name type="scientific">Triticum turgidum subsp. durum</name>
    <name type="common">Durum wheat</name>
    <name type="synonym">Triticum durum</name>
    <dbReference type="NCBI Taxonomy" id="4567"/>
    <lineage>
        <taxon>Eukaryota</taxon>
        <taxon>Viridiplantae</taxon>
        <taxon>Streptophyta</taxon>
        <taxon>Embryophyta</taxon>
        <taxon>Tracheophyta</taxon>
        <taxon>Spermatophyta</taxon>
        <taxon>Magnoliopsida</taxon>
        <taxon>Liliopsida</taxon>
        <taxon>Poales</taxon>
        <taxon>Poaceae</taxon>
        <taxon>BOP clade</taxon>
        <taxon>Pooideae</taxon>
        <taxon>Triticodae</taxon>
        <taxon>Triticeae</taxon>
        <taxon>Triticinae</taxon>
        <taxon>Triticum</taxon>
    </lineage>
</organism>
<feature type="transmembrane region" description="Helical" evidence="1">
    <location>
        <begin position="136"/>
        <end position="156"/>
    </location>
</feature>
<dbReference type="AlphaFoldDB" id="A0A9R0RC48"/>
<accession>A0A9R0RC48</accession>
<dbReference type="Gramene" id="TRITD3Av1G035680.1">
    <property type="protein sequence ID" value="TRITD3Av1G035680.1"/>
    <property type="gene ID" value="TRITD3Av1G035680"/>
</dbReference>
<reference evidence="2 3" key="1">
    <citation type="submission" date="2017-09" db="EMBL/GenBank/DDBJ databases">
        <authorList>
            <consortium name="International Durum Wheat Genome Sequencing Consortium (IDWGSC)"/>
            <person name="Milanesi L."/>
        </authorList>
    </citation>
    <scope>NUCLEOTIDE SEQUENCE [LARGE SCALE GENOMIC DNA]</scope>
    <source>
        <strain evidence="3">cv. Svevo</strain>
    </source>
</reference>
<feature type="transmembrane region" description="Helical" evidence="1">
    <location>
        <begin position="71"/>
        <end position="91"/>
    </location>
</feature>
<feature type="transmembrane region" description="Helical" evidence="1">
    <location>
        <begin position="111"/>
        <end position="130"/>
    </location>
</feature>
<keyword evidence="3" id="KW-1185">Reference proteome</keyword>